<feature type="compositionally biased region" description="Polar residues" evidence="1">
    <location>
        <begin position="147"/>
        <end position="156"/>
    </location>
</feature>
<feature type="compositionally biased region" description="Basic and acidic residues" evidence="1">
    <location>
        <begin position="23"/>
        <end position="37"/>
    </location>
</feature>
<gene>
    <name evidence="2" type="ORF">HPB51_012088</name>
</gene>
<feature type="compositionally biased region" description="Basic and acidic residues" evidence="1">
    <location>
        <begin position="316"/>
        <end position="336"/>
    </location>
</feature>
<proteinExistence type="predicted"/>
<feature type="compositionally biased region" description="Polar residues" evidence="1">
    <location>
        <begin position="124"/>
        <end position="138"/>
    </location>
</feature>
<name>A0A9J6D9Y8_RHIMP</name>
<accession>A0A9J6D9Y8</accession>
<feature type="region of interest" description="Disordered" evidence="1">
    <location>
        <begin position="285"/>
        <end position="371"/>
    </location>
</feature>
<dbReference type="AlphaFoldDB" id="A0A9J6D9Y8"/>
<feature type="compositionally biased region" description="Acidic residues" evidence="1">
    <location>
        <begin position="350"/>
        <end position="359"/>
    </location>
</feature>
<evidence type="ECO:0000313" key="3">
    <source>
        <dbReference type="Proteomes" id="UP000821866"/>
    </source>
</evidence>
<feature type="compositionally biased region" description="Basic and acidic residues" evidence="1">
    <location>
        <begin position="45"/>
        <end position="58"/>
    </location>
</feature>
<reference evidence="2" key="2">
    <citation type="submission" date="2021-09" db="EMBL/GenBank/DDBJ databases">
        <authorList>
            <person name="Jia N."/>
            <person name="Wang J."/>
            <person name="Shi W."/>
            <person name="Du L."/>
            <person name="Sun Y."/>
            <person name="Zhan W."/>
            <person name="Jiang J."/>
            <person name="Wang Q."/>
            <person name="Zhang B."/>
            <person name="Ji P."/>
            <person name="Sakyi L.B."/>
            <person name="Cui X."/>
            <person name="Yuan T."/>
            <person name="Jiang B."/>
            <person name="Yang W."/>
            <person name="Lam T.T.-Y."/>
            <person name="Chang Q."/>
            <person name="Ding S."/>
            <person name="Wang X."/>
            <person name="Zhu J."/>
            <person name="Ruan X."/>
            <person name="Zhao L."/>
            <person name="Wei J."/>
            <person name="Que T."/>
            <person name="Du C."/>
            <person name="Cheng J."/>
            <person name="Dai P."/>
            <person name="Han X."/>
            <person name="Huang E."/>
            <person name="Gao Y."/>
            <person name="Liu J."/>
            <person name="Shao H."/>
            <person name="Ye R."/>
            <person name="Li L."/>
            <person name="Wei W."/>
            <person name="Wang X."/>
            <person name="Wang C."/>
            <person name="Huo Q."/>
            <person name="Li W."/>
            <person name="Guo W."/>
            <person name="Chen H."/>
            <person name="Chen S."/>
            <person name="Zhou L."/>
            <person name="Zhou L."/>
            <person name="Ni X."/>
            <person name="Tian J."/>
            <person name="Zhou Y."/>
            <person name="Sheng Y."/>
            <person name="Liu T."/>
            <person name="Pan Y."/>
            <person name="Xia L."/>
            <person name="Li J."/>
            <person name="Zhao F."/>
            <person name="Cao W."/>
        </authorList>
    </citation>
    <scope>NUCLEOTIDE SEQUENCE</scope>
    <source>
        <strain evidence="2">Rmic-2018</strain>
        <tissue evidence="2">Larvae</tissue>
    </source>
</reference>
<feature type="region of interest" description="Disordered" evidence="1">
    <location>
        <begin position="22"/>
        <end position="91"/>
    </location>
</feature>
<organism evidence="2 3">
    <name type="scientific">Rhipicephalus microplus</name>
    <name type="common">Cattle tick</name>
    <name type="synonym">Boophilus microplus</name>
    <dbReference type="NCBI Taxonomy" id="6941"/>
    <lineage>
        <taxon>Eukaryota</taxon>
        <taxon>Metazoa</taxon>
        <taxon>Ecdysozoa</taxon>
        <taxon>Arthropoda</taxon>
        <taxon>Chelicerata</taxon>
        <taxon>Arachnida</taxon>
        <taxon>Acari</taxon>
        <taxon>Parasitiformes</taxon>
        <taxon>Ixodida</taxon>
        <taxon>Ixodoidea</taxon>
        <taxon>Ixodidae</taxon>
        <taxon>Rhipicephalinae</taxon>
        <taxon>Rhipicephalus</taxon>
        <taxon>Boophilus</taxon>
    </lineage>
</organism>
<evidence type="ECO:0000256" key="1">
    <source>
        <dbReference type="SAM" id="MobiDB-lite"/>
    </source>
</evidence>
<reference evidence="2" key="1">
    <citation type="journal article" date="2020" name="Cell">
        <title>Large-Scale Comparative Analyses of Tick Genomes Elucidate Their Genetic Diversity and Vector Capacities.</title>
        <authorList>
            <consortium name="Tick Genome and Microbiome Consortium (TIGMIC)"/>
            <person name="Jia N."/>
            <person name="Wang J."/>
            <person name="Shi W."/>
            <person name="Du L."/>
            <person name="Sun Y."/>
            <person name="Zhan W."/>
            <person name="Jiang J.F."/>
            <person name="Wang Q."/>
            <person name="Zhang B."/>
            <person name="Ji P."/>
            <person name="Bell-Sakyi L."/>
            <person name="Cui X.M."/>
            <person name="Yuan T.T."/>
            <person name="Jiang B.G."/>
            <person name="Yang W.F."/>
            <person name="Lam T.T."/>
            <person name="Chang Q.C."/>
            <person name="Ding S.J."/>
            <person name="Wang X.J."/>
            <person name="Zhu J.G."/>
            <person name="Ruan X.D."/>
            <person name="Zhao L."/>
            <person name="Wei J.T."/>
            <person name="Ye R.Z."/>
            <person name="Que T.C."/>
            <person name="Du C.H."/>
            <person name="Zhou Y.H."/>
            <person name="Cheng J.X."/>
            <person name="Dai P.F."/>
            <person name="Guo W.B."/>
            <person name="Han X.H."/>
            <person name="Huang E.J."/>
            <person name="Li L.F."/>
            <person name="Wei W."/>
            <person name="Gao Y.C."/>
            <person name="Liu J.Z."/>
            <person name="Shao H.Z."/>
            <person name="Wang X."/>
            <person name="Wang C.C."/>
            <person name="Yang T.C."/>
            <person name="Huo Q.B."/>
            <person name="Li W."/>
            <person name="Chen H.Y."/>
            <person name="Chen S.E."/>
            <person name="Zhou L.G."/>
            <person name="Ni X.B."/>
            <person name="Tian J.H."/>
            <person name="Sheng Y."/>
            <person name="Liu T."/>
            <person name="Pan Y.S."/>
            <person name="Xia L.Y."/>
            <person name="Li J."/>
            <person name="Zhao F."/>
            <person name="Cao W.C."/>
        </authorList>
    </citation>
    <scope>NUCLEOTIDE SEQUENCE</scope>
    <source>
        <strain evidence="2">Rmic-2018</strain>
    </source>
</reference>
<feature type="compositionally biased region" description="Basic and acidic residues" evidence="1">
    <location>
        <begin position="285"/>
        <end position="295"/>
    </location>
</feature>
<dbReference type="EMBL" id="JABSTU010000010">
    <property type="protein sequence ID" value="KAH8018769.1"/>
    <property type="molecule type" value="Genomic_DNA"/>
</dbReference>
<comment type="caution">
    <text evidence="2">The sequence shown here is derived from an EMBL/GenBank/DDBJ whole genome shotgun (WGS) entry which is preliminary data.</text>
</comment>
<protein>
    <submittedName>
        <fullName evidence="2">Uncharacterized protein</fullName>
    </submittedName>
</protein>
<keyword evidence="3" id="KW-1185">Reference proteome</keyword>
<feature type="region of interest" description="Disordered" evidence="1">
    <location>
        <begin position="107"/>
        <end position="156"/>
    </location>
</feature>
<feature type="compositionally biased region" description="Basic residues" evidence="1">
    <location>
        <begin position="109"/>
        <end position="118"/>
    </location>
</feature>
<evidence type="ECO:0000313" key="2">
    <source>
        <dbReference type="EMBL" id="KAH8018769.1"/>
    </source>
</evidence>
<dbReference type="Proteomes" id="UP000821866">
    <property type="component" value="Chromosome 8"/>
</dbReference>
<sequence>MSGGGDDFRELRDLRDNLNCIRHRTDLPRRESTDARRTLPTSGKRTYDSDEPLPRRPETAVAIDVEHAGSVNADAQSNRDDAPAGETANQTNEYKVFSRGTAENSWHSSVHHLAKPMHHRDALTSLNPTSTRAQSACSSEERRTPKTHASTTEKYFSPDSNFDFEYAEGPNNEKKNVVKHSNMREERHNMVPEIRNSGRVSHSLRPSSANAMGCSQAFKVQETNRDRPFMRGHDYLEHNYATMCLRIDPGVTGLKKQGLEEQEDVTLPQDRLQWRSLATGRSDAECLGEQHEQNRASHRCRNREHAISTDSDSDDSEHGGKVPKLQSHEGEGHRLEQPSSGRQDLSLEAPSEDEPVMEDLNERFYQLYKPH</sequence>